<proteinExistence type="predicted"/>
<sequence length="152" mass="15798">MKSEGGAAVDCQLIGVWGNWEAWTSCPVNPPIPLLNIRRRLRDCIPQPAGCTEVAMYNCNGPYSEVVNCVSGVSTTAASNLPSSTSTTTTVLPSTTTTTTLLPTTTSTTTTTALPTTTTTTSLPTTTSTTTTTTTPIPTTTSTTSQPTTETE</sequence>
<name>A0AC35FS50_9BILA</name>
<protein>
    <submittedName>
        <fullName evidence="2">Uncharacterized protein</fullName>
    </submittedName>
</protein>
<reference evidence="2" key="1">
    <citation type="submission" date="2022-11" db="UniProtKB">
        <authorList>
            <consortium name="WormBaseParasite"/>
        </authorList>
    </citation>
    <scope>IDENTIFICATION</scope>
</reference>
<dbReference type="Proteomes" id="UP000887580">
    <property type="component" value="Unplaced"/>
</dbReference>
<evidence type="ECO:0000313" key="1">
    <source>
        <dbReference type="Proteomes" id="UP000887580"/>
    </source>
</evidence>
<evidence type="ECO:0000313" key="2">
    <source>
        <dbReference type="WBParaSite" id="PS1159_v2.g20373.t1"/>
    </source>
</evidence>
<organism evidence="1 2">
    <name type="scientific">Panagrolaimus sp. PS1159</name>
    <dbReference type="NCBI Taxonomy" id="55785"/>
    <lineage>
        <taxon>Eukaryota</taxon>
        <taxon>Metazoa</taxon>
        <taxon>Ecdysozoa</taxon>
        <taxon>Nematoda</taxon>
        <taxon>Chromadorea</taxon>
        <taxon>Rhabditida</taxon>
        <taxon>Tylenchina</taxon>
        <taxon>Panagrolaimomorpha</taxon>
        <taxon>Panagrolaimoidea</taxon>
        <taxon>Panagrolaimidae</taxon>
        <taxon>Panagrolaimus</taxon>
    </lineage>
</organism>
<accession>A0AC35FS50</accession>
<dbReference type="WBParaSite" id="PS1159_v2.g20373.t1">
    <property type="protein sequence ID" value="PS1159_v2.g20373.t1"/>
    <property type="gene ID" value="PS1159_v2.g20373"/>
</dbReference>